<dbReference type="InterPro" id="IPR036861">
    <property type="entry name" value="Endochitinase-like_sf"/>
</dbReference>
<feature type="transmembrane region" description="Helical" evidence="15">
    <location>
        <begin position="1229"/>
        <end position="1249"/>
    </location>
</feature>
<dbReference type="SUPFAM" id="SSF54556">
    <property type="entry name" value="Chitinase insertion domain"/>
    <property type="match status" value="1"/>
</dbReference>
<evidence type="ECO:0000256" key="9">
    <source>
        <dbReference type="ARBA" id="ARBA00023026"/>
    </source>
</evidence>
<evidence type="ECO:0000256" key="15">
    <source>
        <dbReference type="SAM" id="Phobius"/>
    </source>
</evidence>
<keyword evidence="21" id="KW-1185">Reference proteome</keyword>
<dbReference type="PROSITE" id="PS51782">
    <property type="entry name" value="LYSM"/>
    <property type="match status" value="2"/>
</dbReference>
<keyword evidence="9" id="KW-0843">Virulence</keyword>
<evidence type="ECO:0000259" key="18">
    <source>
        <dbReference type="PROSITE" id="PS51782"/>
    </source>
</evidence>
<dbReference type="InterPro" id="IPR001002">
    <property type="entry name" value="Chitin-bd_1"/>
</dbReference>
<evidence type="ECO:0000256" key="13">
    <source>
        <dbReference type="PROSITE-ProRule" id="PRU00261"/>
    </source>
</evidence>
<keyword evidence="15" id="KW-0472">Membrane</keyword>
<feature type="signal peptide" evidence="16">
    <location>
        <begin position="1"/>
        <end position="22"/>
    </location>
</feature>
<proteinExistence type="inferred from homology"/>
<evidence type="ECO:0000256" key="6">
    <source>
        <dbReference type="ARBA" id="ARBA00022669"/>
    </source>
</evidence>
<dbReference type="Pfam" id="PF00187">
    <property type="entry name" value="Chitin_bind_1"/>
    <property type="match status" value="1"/>
</dbReference>
<keyword evidence="11 14" id="KW-0326">Glycosidase</keyword>
<evidence type="ECO:0000256" key="2">
    <source>
        <dbReference type="ARBA" id="ARBA00004613"/>
    </source>
</evidence>
<dbReference type="Gene3D" id="3.30.60.10">
    <property type="entry name" value="Endochitinase-like"/>
    <property type="match status" value="1"/>
</dbReference>
<dbReference type="CDD" id="cd02878">
    <property type="entry name" value="GH18_zymocin_alpha"/>
    <property type="match status" value="1"/>
</dbReference>
<evidence type="ECO:0000256" key="1">
    <source>
        <dbReference type="ARBA" id="ARBA00000822"/>
    </source>
</evidence>
<evidence type="ECO:0000259" key="19">
    <source>
        <dbReference type="PROSITE" id="PS51910"/>
    </source>
</evidence>
<keyword evidence="10" id="KW-0119">Carbohydrate metabolism</keyword>
<dbReference type="InterPro" id="IPR011583">
    <property type="entry name" value="Chitinase_II/V-like_cat"/>
</dbReference>
<evidence type="ECO:0000256" key="11">
    <source>
        <dbReference type="ARBA" id="ARBA00023295"/>
    </source>
</evidence>
<dbReference type="InterPro" id="IPR036779">
    <property type="entry name" value="LysM_dom_sf"/>
</dbReference>
<evidence type="ECO:0000256" key="14">
    <source>
        <dbReference type="RuleBase" id="RU000489"/>
    </source>
</evidence>
<sequence>MKLGQGVAATAAILGWATSVLALNVSTPAMFPGGGPRKSRSRCPVSCDKAGPASFRWTVLHSLETVDRCEKPQLLDTNIKFPLESDDRQAAIRACAAFDDDDDDDDVEPQDFGPVCGTGGPTWSSKVDIDLFFGRSSGQNISSSNNVAEAAKQLAKNLKVNPTCLEVTTMAKAGNAIVGLYVGREVQKASAASLVDKFVEYVESIGDDLPSLTAAQLCGPEGKRSSRHSFGIVADVGGDIKSVHETLGNWRSVKCLQGLELGDTWEKQTIKIIPGTALTAGAARAISPNNDTLAAKNMTITPRSAAGYAYAPRSLILPRADCTVYEVKGGDDCWTIATDRCGLANLDALYKLNSNGKDMCEKTGIVPGDRFCCTSGTMPDNTPPPSADGTCTYILADDGDYCDILAERCGIKPKQFYEFNGDGTDKFCNTIKPRQPYCCGKGEKPDLRPKKNADGTCVEYSINNMLCGDIQDMFYLKDGDLDDFNKGKTWGWAGCKRLMPGQKICLSEGEPPMPVEDAGAKCGPQVVGTTKPTNGTKMADLNQCPLNACCNTWGQCGITEEFCVDTTVDDTPGTAKNGTNGCISNCGTDIVNNDKGPSTFSHVAYFEAWNGERECLHMDVTEIDEKVYTHIHFSFGTISSSFEISVDGVEEQFEKMVQWDTKLKKIISFGGWAFSTEPETIQVFRSGVTLANRELFANNVVAFVNKHNLDGVDFDWEYPGADDIVPGSPGSIDDGPNYVEFLKLVREKLDKSKTVSIAAPASYWYLRWFPMNDIGKVVDYIIYMTYDLHGQWDVGNEYAMPGCPSGSCLRSHVNKTETISALSMVTKAGVPSTKLFIGISSYGRSFKMAEAGCSGPQCKYLGARNESPAKKGVCTNTSGYIADAEIRQVMLFGDSLGGGDYEWNYDEDSDSDILVYDDVEWVAYMDTDTKAGRIDYYEGLNFGGVSDWAVDLGVDRADAEMNDAEPIDFGDFKVCDYSKSYDNLEALEKDSEDMDPYCATVHSLRILSGMLHQSLKEYDETADGYDGLFDIYEKYIKDTLDERLRNFIQGDGAKYFKCWAKLGYALEEKGDAKEVDCENPDKDKGMYENWTYWYEVRDQDGYEDALWEYGVDPGWVKFGTWTDEFLCNPPGGMCMNTWQTHRGFPVRGDKVEIPDPKEVLENARKGIDAMDDEFFAREMDVSLDIWDGSPEDVVQVLSVPVFMLADAVEGMKEVKRLAQDIKEANEKNLILLIISSILFVIPFVGGALGSLGRAGANIARLLSAIEVGGSAGLSIYEIIEDPDSAPYAIMGMVLGGVGSIGGAKRYGELTTARKKLVEGKGLEKMGDKWKEQDPRVQKILNNSCKRSK</sequence>
<feature type="domain" description="LysM" evidence="18">
    <location>
        <begin position="392"/>
        <end position="439"/>
    </location>
</feature>
<comment type="caution">
    <text evidence="20">The sequence shown here is derived from an EMBL/GenBank/DDBJ whole genome shotgun (WGS) entry which is preliminary data.</text>
</comment>
<dbReference type="VEuPathDB" id="FungiDB:jhhlp_004906"/>
<dbReference type="InParanoid" id="A0A2N3N7T8"/>
<dbReference type="SMART" id="SM00636">
    <property type="entry name" value="Glyco_18"/>
    <property type="match status" value="1"/>
</dbReference>
<dbReference type="GO" id="GO:0008061">
    <property type="term" value="F:chitin binding"/>
    <property type="evidence" value="ECO:0007669"/>
    <property type="project" value="UniProtKB-UniRule"/>
</dbReference>
<dbReference type="SUPFAM" id="SSF57016">
    <property type="entry name" value="Plant lectins/antimicrobial peptides"/>
    <property type="match status" value="1"/>
</dbReference>
<dbReference type="Pfam" id="PF00704">
    <property type="entry name" value="Glyco_hydro_18"/>
    <property type="match status" value="1"/>
</dbReference>
<reference evidence="20 21" key="1">
    <citation type="journal article" date="2017" name="G3 (Bethesda)">
        <title>First Draft Genome Sequence of the Pathogenic Fungus Lomentospora prolificans (Formerly Scedosporium prolificans).</title>
        <authorList>
            <person name="Luo R."/>
            <person name="Zimin A."/>
            <person name="Workman R."/>
            <person name="Fan Y."/>
            <person name="Pertea G."/>
            <person name="Grossman N."/>
            <person name="Wear M.P."/>
            <person name="Jia B."/>
            <person name="Miller H."/>
            <person name="Casadevall A."/>
            <person name="Timp W."/>
            <person name="Zhang S.X."/>
            <person name="Salzberg S.L."/>
        </authorList>
    </citation>
    <scope>NUCLEOTIDE SEQUENCE [LARGE SCALE GENOMIC DNA]</scope>
    <source>
        <strain evidence="20 21">JHH-5317</strain>
    </source>
</reference>
<dbReference type="GO" id="GO:0008843">
    <property type="term" value="F:endochitinase activity"/>
    <property type="evidence" value="ECO:0007669"/>
    <property type="project" value="UniProtKB-EC"/>
</dbReference>
<dbReference type="PANTHER" id="PTHR47700:SF2">
    <property type="entry name" value="CHITINASE"/>
    <property type="match status" value="1"/>
</dbReference>
<dbReference type="InterPro" id="IPR018392">
    <property type="entry name" value="LysM"/>
</dbReference>
<dbReference type="CDD" id="cd00118">
    <property type="entry name" value="LysM"/>
    <property type="match status" value="1"/>
</dbReference>
<keyword evidence="13" id="KW-1015">Disulfide bond</keyword>
<feature type="disulfide bond" evidence="13">
    <location>
        <begin position="582"/>
        <end position="586"/>
    </location>
</feature>
<dbReference type="STRING" id="41688.A0A2N3N7T8"/>
<dbReference type="InterPro" id="IPR053214">
    <property type="entry name" value="LysM12-like"/>
</dbReference>
<feature type="domain" description="Chitin-binding type-1" evidence="17">
    <location>
        <begin position="519"/>
        <end position="588"/>
    </location>
</feature>
<evidence type="ECO:0000256" key="12">
    <source>
        <dbReference type="ARBA" id="ARBA00023326"/>
    </source>
</evidence>
<evidence type="ECO:0000256" key="8">
    <source>
        <dbReference type="ARBA" id="ARBA00023024"/>
    </source>
</evidence>
<feature type="disulfide bond" evidence="13">
    <location>
        <begin position="544"/>
        <end position="556"/>
    </location>
</feature>
<protein>
    <recommendedName>
        <fullName evidence="4">chitinase</fullName>
        <ecNumber evidence="4">3.2.1.14</ecNumber>
    </recommendedName>
</protein>
<comment type="subcellular location">
    <subcellularLocation>
        <location evidence="2">Secreted</location>
    </subcellularLocation>
</comment>
<dbReference type="InterPro" id="IPR017853">
    <property type="entry name" value="GH"/>
</dbReference>
<accession>A0A2N3N7T8</accession>
<keyword evidence="15" id="KW-1133">Transmembrane helix</keyword>
<dbReference type="GO" id="GO:0006032">
    <property type="term" value="P:chitin catabolic process"/>
    <property type="evidence" value="ECO:0007669"/>
    <property type="project" value="UniProtKB-KW"/>
</dbReference>
<dbReference type="InterPro" id="IPR001579">
    <property type="entry name" value="Glyco_hydro_18_chit_AS"/>
</dbReference>
<comment type="caution">
    <text evidence="13">Lacks conserved residue(s) required for the propagation of feature annotation.</text>
</comment>
<feature type="chain" id="PRO_5014820332" description="chitinase" evidence="16">
    <location>
        <begin position="23"/>
        <end position="1348"/>
    </location>
</feature>
<dbReference type="PROSITE" id="PS51910">
    <property type="entry name" value="GH18_2"/>
    <property type="match status" value="1"/>
</dbReference>
<dbReference type="EMBL" id="NLAX01000095">
    <property type="protein sequence ID" value="PKS08521.1"/>
    <property type="molecule type" value="Genomic_DNA"/>
</dbReference>
<evidence type="ECO:0000313" key="21">
    <source>
        <dbReference type="Proteomes" id="UP000233524"/>
    </source>
</evidence>
<keyword evidence="5" id="KW-0964">Secreted</keyword>
<gene>
    <name evidence="20" type="ORF">jhhlp_004906</name>
</gene>
<keyword evidence="7 14" id="KW-0378">Hydrolase</keyword>
<keyword evidence="6 13" id="KW-0147">Chitin-binding</keyword>
<feature type="domain" description="LysM" evidence="18">
    <location>
        <begin position="323"/>
        <end position="373"/>
    </location>
</feature>
<comment type="catalytic activity">
    <reaction evidence="1">
        <text>Random endo-hydrolysis of N-acetyl-beta-D-glucosaminide (1-&gt;4)-beta-linkages in chitin and chitodextrins.</text>
        <dbReference type="EC" id="3.2.1.14"/>
    </reaction>
</comment>
<keyword evidence="16" id="KW-0732">Signal</keyword>
<dbReference type="InterPro" id="IPR001223">
    <property type="entry name" value="Glyco_hydro18_cat"/>
</dbReference>
<dbReference type="GO" id="GO:0000272">
    <property type="term" value="P:polysaccharide catabolic process"/>
    <property type="evidence" value="ECO:0007669"/>
    <property type="project" value="UniProtKB-KW"/>
</dbReference>
<evidence type="ECO:0000256" key="7">
    <source>
        <dbReference type="ARBA" id="ARBA00022801"/>
    </source>
</evidence>
<organism evidence="20 21">
    <name type="scientific">Lomentospora prolificans</name>
    <dbReference type="NCBI Taxonomy" id="41688"/>
    <lineage>
        <taxon>Eukaryota</taxon>
        <taxon>Fungi</taxon>
        <taxon>Dikarya</taxon>
        <taxon>Ascomycota</taxon>
        <taxon>Pezizomycotina</taxon>
        <taxon>Sordariomycetes</taxon>
        <taxon>Hypocreomycetidae</taxon>
        <taxon>Microascales</taxon>
        <taxon>Microascaceae</taxon>
        <taxon>Lomentospora</taxon>
    </lineage>
</organism>
<evidence type="ECO:0000256" key="16">
    <source>
        <dbReference type="SAM" id="SignalP"/>
    </source>
</evidence>
<dbReference type="Gene3D" id="3.10.50.10">
    <property type="match status" value="1"/>
</dbReference>
<keyword evidence="8" id="KW-0146">Chitin degradation</keyword>
<dbReference type="InterPro" id="IPR029070">
    <property type="entry name" value="Chitinase_insertion_sf"/>
</dbReference>
<comment type="similarity">
    <text evidence="3">Belongs to the glycosyl hydrolase 18 family. Chitinase class V subfamily.</text>
</comment>
<evidence type="ECO:0000256" key="3">
    <source>
        <dbReference type="ARBA" id="ARBA00008682"/>
    </source>
</evidence>
<keyword evidence="12" id="KW-0624">Polysaccharide degradation</keyword>
<dbReference type="Gene3D" id="3.10.350.10">
    <property type="entry name" value="LysM domain"/>
    <property type="match status" value="1"/>
</dbReference>
<dbReference type="Gene3D" id="3.20.20.80">
    <property type="entry name" value="Glycosidases"/>
    <property type="match status" value="1"/>
</dbReference>
<evidence type="ECO:0000256" key="10">
    <source>
        <dbReference type="ARBA" id="ARBA00023277"/>
    </source>
</evidence>
<dbReference type="PROSITE" id="PS01095">
    <property type="entry name" value="GH18_1"/>
    <property type="match status" value="1"/>
</dbReference>
<dbReference type="OrthoDB" id="73875at2759"/>
<dbReference type="PROSITE" id="PS50941">
    <property type="entry name" value="CHIT_BIND_I_2"/>
    <property type="match status" value="1"/>
</dbReference>
<dbReference type="EC" id="3.2.1.14" evidence="4"/>
<evidence type="ECO:0000256" key="5">
    <source>
        <dbReference type="ARBA" id="ARBA00022525"/>
    </source>
</evidence>
<feature type="disulfide bond" evidence="13">
    <location>
        <begin position="549"/>
        <end position="563"/>
    </location>
</feature>
<name>A0A2N3N7T8_9PEZI</name>
<evidence type="ECO:0000313" key="20">
    <source>
        <dbReference type="EMBL" id="PKS08521.1"/>
    </source>
</evidence>
<dbReference type="Proteomes" id="UP000233524">
    <property type="component" value="Unassembled WGS sequence"/>
</dbReference>
<dbReference type="GO" id="GO:0005576">
    <property type="term" value="C:extracellular region"/>
    <property type="evidence" value="ECO:0007669"/>
    <property type="project" value="UniProtKB-SubCell"/>
</dbReference>
<dbReference type="SUPFAM" id="SSF51445">
    <property type="entry name" value="(Trans)glycosidases"/>
    <property type="match status" value="1"/>
</dbReference>
<evidence type="ECO:0000259" key="17">
    <source>
        <dbReference type="PROSITE" id="PS50941"/>
    </source>
</evidence>
<keyword evidence="15" id="KW-0812">Transmembrane</keyword>
<evidence type="ECO:0000256" key="4">
    <source>
        <dbReference type="ARBA" id="ARBA00012729"/>
    </source>
</evidence>
<dbReference type="PANTHER" id="PTHR47700">
    <property type="entry name" value="V CHITINASE, PUTATIVE (AFU_ORTHOLOGUE AFUA_6G13720)-RELATED"/>
    <property type="match status" value="1"/>
</dbReference>
<feature type="domain" description="GH18" evidence="19">
    <location>
        <begin position="600"/>
        <end position="964"/>
    </location>
</feature>